<gene>
    <name evidence="9" type="ORF">A2W32_04740</name>
</gene>
<name>A0A1F4V5U6_UNCKA</name>
<evidence type="ECO:0000313" key="10">
    <source>
        <dbReference type="Proteomes" id="UP000177371"/>
    </source>
</evidence>
<dbReference type="Gene3D" id="1.20.1250.20">
    <property type="entry name" value="MFS general substrate transporter like domains"/>
    <property type="match status" value="1"/>
</dbReference>
<dbReference type="STRING" id="1802610.A2W32_04740"/>
<dbReference type="PANTHER" id="PTHR43414">
    <property type="entry name" value="MULTIDRUG RESISTANCE PROTEIN MDTG"/>
    <property type="match status" value="1"/>
</dbReference>
<reference evidence="9 10" key="1">
    <citation type="journal article" date="2016" name="Nat. Commun.">
        <title>Thousands of microbial genomes shed light on interconnected biogeochemical processes in an aquifer system.</title>
        <authorList>
            <person name="Anantharaman K."/>
            <person name="Brown C.T."/>
            <person name="Hug L.A."/>
            <person name="Sharon I."/>
            <person name="Castelle C.J."/>
            <person name="Probst A.J."/>
            <person name="Thomas B.C."/>
            <person name="Singh A."/>
            <person name="Wilkins M.J."/>
            <person name="Karaoz U."/>
            <person name="Brodie E.L."/>
            <person name="Williams K.H."/>
            <person name="Hubbard S.S."/>
            <person name="Banfield J.F."/>
        </authorList>
    </citation>
    <scope>NUCLEOTIDE SEQUENCE [LARGE SCALE GENOMIC DNA]</scope>
</reference>
<organism evidence="9 10">
    <name type="scientific">candidate division WWE3 bacterium RBG_16_37_10</name>
    <dbReference type="NCBI Taxonomy" id="1802610"/>
    <lineage>
        <taxon>Bacteria</taxon>
        <taxon>Katanobacteria</taxon>
    </lineage>
</organism>
<feature type="transmembrane region" description="Helical" evidence="7">
    <location>
        <begin position="12"/>
        <end position="32"/>
    </location>
</feature>
<evidence type="ECO:0000313" key="9">
    <source>
        <dbReference type="EMBL" id="OGC51983.1"/>
    </source>
</evidence>
<dbReference type="PANTHER" id="PTHR43414:SF6">
    <property type="entry name" value="MULTIDRUG RESISTANCE PROTEIN MDTG"/>
    <property type="match status" value="1"/>
</dbReference>
<evidence type="ECO:0000256" key="7">
    <source>
        <dbReference type="SAM" id="Phobius"/>
    </source>
</evidence>
<dbReference type="PROSITE" id="PS50850">
    <property type="entry name" value="MFS"/>
    <property type="match status" value="1"/>
</dbReference>
<dbReference type="InterPro" id="IPR011701">
    <property type="entry name" value="MFS"/>
</dbReference>
<keyword evidence="3" id="KW-1003">Cell membrane</keyword>
<evidence type="ECO:0000256" key="4">
    <source>
        <dbReference type="ARBA" id="ARBA00022692"/>
    </source>
</evidence>
<dbReference type="Pfam" id="PF07690">
    <property type="entry name" value="MFS_1"/>
    <property type="match status" value="1"/>
</dbReference>
<keyword evidence="4 7" id="KW-0812">Transmembrane</keyword>
<evidence type="ECO:0000256" key="5">
    <source>
        <dbReference type="ARBA" id="ARBA00022989"/>
    </source>
</evidence>
<keyword evidence="2" id="KW-0813">Transport</keyword>
<dbReference type="GO" id="GO:0022857">
    <property type="term" value="F:transmembrane transporter activity"/>
    <property type="evidence" value="ECO:0007669"/>
    <property type="project" value="InterPro"/>
</dbReference>
<comment type="caution">
    <text evidence="9">The sequence shown here is derived from an EMBL/GenBank/DDBJ whole genome shotgun (WGS) entry which is preliminary data.</text>
</comment>
<dbReference type="InterPro" id="IPR020846">
    <property type="entry name" value="MFS_dom"/>
</dbReference>
<dbReference type="EMBL" id="MEUT01000006">
    <property type="protein sequence ID" value="OGC51983.1"/>
    <property type="molecule type" value="Genomic_DNA"/>
</dbReference>
<evidence type="ECO:0000259" key="8">
    <source>
        <dbReference type="PROSITE" id="PS50850"/>
    </source>
</evidence>
<dbReference type="SUPFAM" id="SSF103473">
    <property type="entry name" value="MFS general substrate transporter"/>
    <property type="match status" value="1"/>
</dbReference>
<sequence>MNITNRALKTLFIYNGIFVFAGSLLGPLYAVYVKGLDAHILSVSLSWAAFLISTTFFTFLLSKFGDRIKHKDYLLMAGYLIRSAVWIMYAFVGNVAALILLQLLLGVGEAFGTPSFDALFAEHLDKGKHICEYSDWKVISNLVLAFGTVLGGFIVSYFGFTILFICMSLLSLAAFFGILFKPKRSL</sequence>
<evidence type="ECO:0000256" key="2">
    <source>
        <dbReference type="ARBA" id="ARBA00022448"/>
    </source>
</evidence>
<feature type="transmembrane region" description="Helical" evidence="7">
    <location>
        <begin position="160"/>
        <end position="180"/>
    </location>
</feature>
<dbReference type="InterPro" id="IPR036259">
    <property type="entry name" value="MFS_trans_sf"/>
</dbReference>
<accession>A0A1F4V5U6</accession>
<protein>
    <recommendedName>
        <fullName evidence="8">Major facilitator superfamily (MFS) profile domain-containing protein</fullName>
    </recommendedName>
</protein>
<evidence type="ECO:0000256" key="3">
    <source>
        <dbReference type="ARBA" id="ARBA00022475"/>
    </source>
</evidence>
<comment type="subcellular location">
    <subcellularLocation>
        <location evidence="1">Cell membrane</location>
        <topology evidence="1">Multi-pass membrane protein</topology>
    </subcellularLocation>
</comment>
<dbReference type="Proteomes" id="UP000177371">
    <property type="component" value="Unassembled WGS sequence"/>
</dbReference>
<keyword evidence="6 7" id="KW-0472">Membrane</keyword>
<dbReference type="GO" id="GO:0005886">
    <property type="term" value="C:plasma membrane"/>
    <property type="evidence" value="ECO:0007669"/>
    <property type="project" value="UniProtKB-SubCell"/>
</dbReference>
<keyword evidence="5 7" id="KW-1133">Transmembrane helix</keyword>
<evidence type="ECO:0000256" key="1">
    <source>
        <dbReference type="ARBA" id="ARBA00004651"/>
    </source>
</evidence>
<feature type="domain" description="Major facilitator superfamily (MFS) profile" evidence="8">
    <location>
        <begin position="7"/>
        <end position="186"/>
    </location>
</feature>
<proteinExistence type="predicted"/>
<feature type="transmembrane region" description="Helical" evidence="7">
    <location>
        <begin position="38"/>
        <end position="61"/>
    </location>
</feature>
<evidence type="ECO:0000256" key="6">
    <source>
        <dbReference type="ARBA" id="ARBA00023136"/>
    </source>
</evidence>
<dbReference type="AlphaFoldDB" id="A0A1F4V5U6"/>